<feature type="compositionally biased region" description="Acidic residues" evidence="1">
    <location>
        <begin position="18"/>
        <end position="28"/>
    </location>
</feature>
<proteinExistence type="predicted"/>
<name>A0A2N5TRD6_9BASI</name>
<dbReference type="EMBL" id="PGCI01000380">
    <property type="protein sequence ID" value="PLW28037.1"/>
    <property type="molecule type" value="Genomic_DNA"/>
</dbReference>
<comment type="caution">
    <text evidence="3">The sequence shown here is derived from an EMBL/GenBank/DDBJ whole genome shotgun (WGS) entry which is preliminary data.</text>
</comment>
<reference evidence="3 4" key="1">
    <citation type="submission" date="2017-11" db="EMBL/GenBank/DDBJ databases">
        <title>De novo assembly and phasing of dikaryotic genomes from two isolates of Puccinia coronata f. sp. avenae, the causal agent of oat crown rust.</title>
        <authorList>
            <person name="Miller M.E."/>
            <person name="Zhang Y."/>
            <person name="Omidvar V."/>
            <person name="Sperschneider J."/>
            <person name="Schwessinger B."/>
            <person name="Raley C."/>
            <person name="Palmer J.M."/>
            <person name="Garnica D."/>
            <person name="Upadhyaya N."/>
            <person name="Rathjen J."/>
            <person name="Taylor J.M."/>
            <person name="Park R.F."/>
            <person name="Dodds P.N."/>
            <person name="Hirsch C.D."/>
            <person name="Kianian S.F."/>
            <person name="Figueroa M."/>
        </authorList>
    </citation>
    <scope>NUCLEOTIDE SEQUENCE [LARGE SCALE GENOMIC DNA]</scope>
    <source>
        <strain evidence="3">12SD80</strain>
    </source>
</reference>
<dbReference type="Proteomes" id="UP000235392">
    <property type="component" value="Unassembled WGS sequence"/>
</dbReference>
<evidence type="ECO:0000313" key="4">
    <source>
        <dbReference type="Proteomes" id="UP000235392"/>
    </source>
</evidence>
<evidence type="ECO:0000313" key="3">
    <source>
        <dbReference type="EMBL" id="PLW28037.1"/>
    </source>
</evidence>
<gene>
    <name evidence="3" type="ORF">PCASD_21691</name>
    <name evidence="2" type="ORF">PCASD_22783</name>
</gene>
<accession>A0A2N5TRD6</accession>
<evidence type="ECO:0000313" key="2">
    <source>
        <dbReference type="EMBL" id="PLW25517.1"/>
    </source>
</evidence>
<evidence type="ECO:0000256" key="1">
    <source>
        <dbReference type="SAM" id="MobiDB-lite"/>
    </source>
</evidence>
<sequence>MRNFQNNQANQLAPVSDDGTEDDSEENAPETTGLAGLVPAQKGKLFQSRKIAEPRWTIKRFEDLVLEKWKKEVQARREQQNILKLQKLRM</sequence>
<protein>
    <submittedName>
        <fullName evidence="3">Uncharacterized protein</fullName>
    </submittedName>
</protein>
<feature type="region of interest" description="Disordered" evidence="1">
    <location>
        <begin position="1"/>
        <end position="39"/>
    </location>
</feature>
<feature type="compositionally biased region" description="Polar residues" evidence="1">
    <location>
        <begin position="1"/>
        <end position="13"/>
    </location>
</feature>
<organism evidence="3 4">
    <name type="scientific">Puccinia coronata f. sp. avenae</name>
    <dbReference type="NCBI Taxonomy" id="200324"/>
    <lineage>
        <taxon>Eukaryota</taxon>
        <taxon>Fungi</taxon>
        <taxon>Dikarya</taxon>
        <taxon>Basidiomycota</taxon>
        <taxon>Pucciniomycotina</taxon>
        <taxon>Pucciniomycetes</taxon>
        <taxon>Pucciniales</taxon>
        <taxon>Pucciniaceae</taxon>
        <taxon>Puccinia</taxon>
    </lineage>
</organism>
<dbReference type="AlphaFoldDB" id="A0A2N5TRD6"/>
<dbReference type="EMBL" id="PGCI01000531">
    <property type="protein sequence ID" value="PLW25517.1"/>
    <property type="molecule type" value="Genomic_DNA"/>
</dbReference>